<evidence type="ECO:0000313" key="2">
    <source>
        <dbReference type="EMBL" id="MET3111537.1"/>
    </source>
</evidence>
<evidence type="ECO:0000313" key="3">
    <source>
        <dbReference type="Proteomes" id="UP001549019"/>
    </source>
</evidence>
<name>A0ABV2EAT5_9STAP</name>
<keyword evidence="1" id="KW-0812">Transmembrane</keyword>
<gene>
    <name evidence="2" type="ORF">ABHD89_001952</name>
</gene>
<proteinExistence type="predicted"/>
<dbReference type="Proteomes" id="UP001549019">
    <property type="component" value="Unassembled WGS sequence"/>
</dbReference>
<dbReference type="EMBL" id="JBDZDV010000005">
    <property type="protein sequence ID" value="MET3111537.1"/>
    <property type="molecule type" value="Genomic_DNA"/>
</dbReference>
<keyword evidence="1" id="KW-0472">Membrane</keyword>
<organism evidence="2 3">
    <name type="scientific">Salinicoccus halitifaciens</name>
    <dbReference type="NCBI Taxonomy" id="1073415"/>
    <lineage>
        <taxon>Bacteria</taxon>
        <taxon>Bacillati</taxon>
        <taxon>Bacillota</taxon>
        <taxon>Bacilli</taxon>
        <taxon>Bacillales</taxon>
        <taxon>Staphylococcaceae</taxon>
        <taxon>Salinicoccus</taxon>
    </lineage>
</organism>
<dbReference type="RefSeq" id="WP_230821367.1">
    <property type="nucleotide sequence ID" value="NZ_JAJNCU010000002.1"/>
</dbReference>
<accession>A0ABV2EAT5</accession>
<feature type="transmembrane region" description="Helical" evidence="1">
    <location>
        <begin position="78"/>
        <end position="96"/>
    </location>
</feature>
<protein>
    <submittedName>
        <fullName evidence="2">Uncharacterized protein</fullName>
    </submittedName>
</protein>
<evidence type="ECO:0000256" key="1">
    <source>
        <dbReference type="SAM" id="Phobius"/>
    </source>
</evidence>
<keyword evidence="3" id="KW-1185">Reference proteome</keyword>
<sequence length="134" mass="15143">MTVKVIRKKERMTADWTELEVYLDEAKVTSIYGSDTAEVELEGETGELKVKQIMNKVVTKHVKQGDTVEVSNSRTMIWVGYLLPVLLLIMFTSSIFDLLNFWILSVLVVGYIIFISGIKPLQIKVISSSRESGN</sequence>
<reference evidence="2 3" key="1">
    <citation type="submission" date="2024-05" db="EMBL/GenBank/DDBJ databases">
        <title>Genomic Encyclopedia of Type Strains, Phase IV (KMG-IV): sequencing the most valuable type-strain genomes for metagenomic binning, comparative biology and taxonomic classification.</title>
        <authorList>
            <person name="Goeker M."/>
        </authorList>
    </citation>
    <scope>NUCLEOTIDE SEQUENCE [LARGE SCALE GENOMIC DNA]</scope>
    <source>
        <strain evidence="2 3">DSM 25286</strain>
    </source>
</reference>
<comment type="caution">
    <text evidence="2">The sequence shown here is derived from an EMBL/GenBank/DDBJ whole genome shotgun (WGS) entry which is preliminary data.</text>
</comment>
<feature type="transmembrane region" description="Helical" evidence="1">
    <location>
        <begin position="102"/>
        <end position="121"/>
    </location>
</feature>
<keyword evidence="1" id="KW-1133">Transmembrane helix</keyword>